<keyword evidence="3" id="KW-1185">Reference proteome</keyword>
<feature type="transmembrane region" description="Helical" evidence="1">
    <location>
        <begin position="198"/>
        <end position="226"/>
    </location>
</feature>
<dbReference type="Proteomes" id="UP001266099">
    <property type="component" value="Unassembled WGS sequence"/>
</dbReference>
<evidence type="ECO:0000313" key="2">
    <source>
        <dbReference type="EMBL" id="MDR6939390.1"/>
    </source>
</evidence>
<keyword evidence="1" id="KW-0472">Membrane</keyword>
<feature type="transmembrane region" description="Helical" evidence="1">
    <location>
        <begin position="129"/>
        <end position="151"/>
    </location>
</feature>
<name>A0ABU1T3I4_9ACTO</name>
<feature type="transmembrane region" description="Helical" evidence="1">
    <location>
        <begin position="87"/>
        <end position="117"/>
    </location>
</feature>
<protein>
    <recommendedName>
        <fullName evidence="4">ABC transporter permease</fullName>
    </recommendedName>
</protein>
<reference evidence="2 3" key="1">
    <citation type="submission" date="2023-07" db="EMBL/GenBank/DDBJ databases">
        <title>Sequencing the genomes of 1000 actinobacteria strains.</title>
        <authorList>
            <person name="Klenk H.-P."/>
        </authorList>
    </citation>
    <scope>NUCLEOTIDE SEQUENCE [LARGE SCALE GENOMIC DNA]</scope>
    <source>
        <strain evidence="2 3">DSM 15539</strain>
    </source>
</reference>
<organism evidence="2 3">
    <name type="scientific">Arcanobacterium hippocoleae</name>
    <dbReference type="NCBI Taxonomy" id="149017"/>
    <lineage>
        <taxon>Bacteria</taxon>
        <taxon>Bacillati</taxon>
        <taxon>Actinomycetota</taxon>
        <taxon>Actinomycetes</taxon>
        <taxon>Actinomycetales</taxon>
        <taxon>Actinomycetaceae</taxon>
        <taxon>Arcanobacterium</taxon>
    </lineage>
</organism>
<dbReference type="RefSeq" id="WP_309956040.1">
    <property type="nucleotide sequence ID" value="NZ_JAVDUJ010000001.1"/>
</dbReference>
<evidence type="ECO:0000256" key="1">
    <source>
        <dbReference type="SAM" id="Phobius"/>
    </source>
</evidence>
<dbReference type="EMBL" id="JAVDUJ010000001">
    <property type="protein sequence ID" value="MDR6939390.1"/>
    <property type="molecule type" value="Genomic_DNA"/>
</dbReference>
<evidence type="ECO:0000313" key="3">
    <source>
        <dbReference type="Proteomes" id="UP001266099"/>
    </source>
</evidence>
<gene>
    <name evidence="2" type="ORF">J2S36_000933</name>
</gene>
<sequence>MRSLIDYYASLRSQRAFLLLIALISLGVTAFRASDRWEARSLLAVVDTTPMLLGLMVVVVVSGVWSAGSLNYYLLRYPSGNQVFAKVVLAAVIYAEAAAIAVFALSATEAFLISLVLGESFSAMTLIQALLRLLLLVGLFAFFAAGIGFCGKSVAASTMLYVLLVWLMPVLLVSFSLLKDGLGDLLSQYSLAFLTIKIQAAASVSLLSATAIFALWALAALALGAIRFQKER</sequence>
<feature type="transmembrane region" description="Helical" evidence="1">
    <location>
        <begin position="51"/>
        <end position="75"/>
    </location>
</feature>
<keyword evidence="1" id="KW-0812">Transmembrane</keyword>
<proteinExistence type="predicted"/>
<accession>A0ABU1T3I4</accession>
<evidence type="ECO:0008006" key="4">
    <source>
        <dbReference type="Google" id="ProtNLM"/>
    </source>
</evidence>
<feature type="transmembrane region" description="Helical" evidence="1">
    <location>
        <begin position="158"/>
        <end position="178"/>
    </location>
</feature>
<keyword evidence="1" id="KW-1133">Transmembrane helix</keyword>
<comment type="caution">
    <text evidence="2">The sequence shown here is derived from an EMBL/GenBank/DDBJ whole genome shotgun (WGS) entry which is preliminary data.</text>
</comment>